<dbReference type="Proteomes" id="UP001320326">
    <property type="component" value="Chromosome"/>
</dbReference>
<name>A0AAN1XAW8_9PROT</name>
<dbReference type="AlphaFoldDB" id="A0AAN1XAW8"/>
<gene>
    <name evidence="2" type="ORF">MIZ01_1590</name>
</gene>
<protein>
    <recommendedName>
        <fullName evidence="4">Lipoprotein</fullName>
    </recommendedName>
</protein>
<keyword evidence="3" id="KW-1185">Reference proteome</keyword>
<evidence type="ECO:0008006" key="4">
    <source>
        <dbReference type="Google" id="ProtNLM"/>
    </source>
</evidence>
<feature type="signal peptide" evidence="1">
    <location>
        <begin position="1"/>
        <end position="23"/>
    </location>
</feature>
<dbReference type="EMBL" id="AP023423">
    <property type="protein sequence ID" value="BCK87794.1"/>
    <property type="molecule type" value="Genomic_DNA"/>
</dbReference>
<organism evidence="2 3">
    <name type="scientific">Sideroxyarcus emersonii</name>
    <dbReference type="NCBI Taxonomy" id="2764705"/>
    <lineage>
        <taxon>Bacteria</taxon>
        <taxon>Pseudomonadati</taxon>
        <taxon>Pseudomonadota</taxon>
        <taxon>Betaproteobacteria</taxon>
        <taxon>Nitrosomonadales</taxon>
        <taxon>Gallionellaceae</taxon>
        <taxon>Sideroxyarcus</taxon>
    </lineage>
</organism>
<evidence type="ECO:0000313" key="2">
    <source>
        <dbReference type="EMBL" id="BCK87794.1"/>
    </source>
</evidence>
<evidence type="ECO:0000313" key="3">
    <source>
        <dbReference type="Proteomes" id="UP001320326"/>
    </source>
</evidence>
<dbReference type="KEGG" id="seme:MIZ01_1590"/>
<feature type="chain" id="PRO_5042961884" description="Lipoprotein" evidence="1">
    <location>
        <begin position="24"/>
        <end position="109"/>
    </location>
</feature>
<sequence>MNLKKVFAAAAAAVLISPGLACASCASDAFADRAVAVCQKSITGCVAEEKQVRKVAGWVGMSGEDFDKQMIERAKNLKSNSLGSRFAIALDILSEASVKSLILERKEFR</sequence>
<accession>A0AAN1XAW8</accession>
<reference evidence="2 3" key="1">
    <citation type="journal article" date="2022" name="Int. J. Syst. Evol. Microbiol.">
        <title>&lt;i&gt;Sideroxyarcus emersonii&lt;/i&gt; gen. nov. sp. nov., a neutrophilic, microaerobic iron- and thiosulfate-oxidizing bacterium isolated from iron-rich wetland sediment.</title>
        <authorList>
            <person name="Kato S."/>
            <person name="Itoh T."/>
            <person name="Iino T."/>
            <person name="Ohkuma M."/>
        </authorList>
    </citation>
    <scope>NUCLEOTIDE SEQUENCE [LARGE SCALE GENOMIC DNA]</scope>
    <source>
        <strain evidence="2 3">MIZ01</strain>
    </source>
</reference>
<proteinExistence type="predicted"/>
<evidence type="ECO:0000256" key="1">
    <source>
        <dbReference type="SAM" id="SignalP"/>
    </source>
</evidence>
<dbReference type="RefSeq" id="WP_237246357.1">
    <property type="nucleotide sequence ID" value="NZ_AP023423.1"/>
</dbReference>
<keyword evidence="1" id="KW-0732">Signal</keyword>